<dbReference type="Gene3D" id="3.10.20.30">
    <property type="match status" value="1"/>
</dbReference>
<name>A0ABD5ZLY3_9EURY</name>
<dbReference type="RefSeq" id="WP_276235253.1">
    <property type="nucleotide sequence ID" value="NZ_CP119802.1"/>
</dbReference>
<keyword evidence="2" id="KW-1185">Reference proteome</keyword>
<comment type="caution">
    <text evidence="1">The sequence shown here is derived from an EMBL/GenBank/DDBJ whole genome shotgun (WGS) entry which is preliminary data.</text>
</comment>
<dbReference type="Proteomes" id="UP001596398">
    <property type="component" value="Unassembled WGS sequence"/>
</dbReference>
<dbReference type="NCBIfam" id="TIGR01687">
    <property type="entry name" value="moaD_arch"/>
    <property type="match status" value="1"/>
</dbReference>
<dbReference type="InterPro" id="IPR054834">
    <property type="entry name" value="SAMP1_3"/>
</dbReference>
<gene>
    <name evidence="1" type="ORF">ACFQJ4_02860</name>
</gene>
<dbReference type="Pfam" id="PF02597">
    <property type="entry name" value="ThiS"/>
    <property type="match status" value="1"/>
</dbReference>
<dbReference type="GeneID" id="79265917"/>
<dbReference type="InterPro" id="IPR052045">
    <property type="entry name" value="Sulfur_Carrier/Prot_Modifier"/>
</dbReference>
<dbReference type="SUPFAM" id="SSF54285">
    <property type="entry name" value="MoaD/ThiS"/>
    <property type="match status" value="1"/>
</dbReference>
<dbReference type="InterPro" id="IPR010038">
    <property type="entry name" value="MoaD_arc-typ"/>
</dbReference>
<dbReference type="PANTHER" id="PTHR38031">
    <property type="entry name" value="SULFUR CARRIER PROTEIN SLR0821-RELATED"/>
    <property type="match status" value="1"/>
</dbReference>
<dbReference type="InterPro" id="IPR003749">
    <property type="entry name" value="ThiS/MoaD-like"/>
</dbReference>
<dbReference type="AlphaFoldDB" id="A0ABD5ZLY3"/>
<protein>
    <submittedName>
        <fullName evidence="1">Ubiquitin-like small modifier protein 1</fullName>
    </submittedName>
</protein>
<dbReference type="PANTHER" id="PTHR38031:SF1">
    <property type="entry name" value="SULFUR CARRIER PROTEIN CYSO"/>
    <property type="match status" value="1"/>
</dbReference>
<sequence>MKWKLFANLAETAGTKEVEVDAGAGDTVRDAFDALLDAHPELRDETVDESGDLREHIRMLRNDTSPFADGDGFETRLEEGDTLALFPPVSGG</sequence>
<accession>A0ABD5ZLY3</accession>
<reference evidence="1 2" key="1">
    <citation type="journal article" date="2019" name="Int. J. Syst. Evol. Microbiol.">
        <title>The Global Catalogue of Microorganisms (GCM) 10K type strain sequencing project: providing services to taxonomists for standard genome sequencing and annotation.</title>
        <authorList>
            <consortium name="The Broad Institute Genomics Platform"/>
            <consortium name="The Broad Institute Genome Sequencing Center for Infectious Disease"/>
            <person name="Wu L."/>
            <person name="Ma J."/>
        </authorList>
    </citation>
    <scope>NUCLEOTIDE SEQUENCE [LARGE SCALE GENOMIC DNA]</scope>
    <source>
        <strain evidence="1 2">DT85</strain>
    </source>
</reference>
<dbReference type="NCBIfam" id="NF041918">
    <property type="entry name" value="SAMP1"/>
    <property type="match status" value="1"/>
</dbReference>
<dbReference type="InterPro" id="IPR012675">
    <property type="entry name" value="Beta-grasp_dom_sf"/>
</dbReference>
<dbReference type="EMBL" id="JBHTAP010000001">
    <property type="protein sequence ID" value="MFC7234251.1"/>
    <property type="molecule type" value="Genomic_DNA"/>
</dbReference>
<evidence type="ECO:0000313" key="1">
    <source>
        <dbReference type="EMBL" id="MFC7234251.1"/>
    </source>
</evidence>
<proteinExistence type="predicted"/>
<dbReference type="InterPro" id="IPR016155">
    <property type="entry name" value="Mopterin_synth/thiamin_S_b"/>
</dbReference>
<organism evidence="1 2">
    <name type="scientific">Halosegnis marinus</name>
    <dbReference type="NCBI Taxonomy" id="3034023"/>
    <lineage>
        <taxon>Archaea</taxon>
        <taxon>Methanobacteriati</taxon>
        <taxon>Methanobacteriota</taxon>
        <taxon>Stenosarchaea group</taxon>
        <taxon>Halobacteria</taxon>
        <taxon>Halobacteriales</taxon>
        <taxon>Natronomonadaceae</taxon>
        <taxon>Halosegnis</taxon>
    </lineage>
</organism>
<evidence type="ECO:0000313" key="2">
    <source>
        <dbReference type="Proteomes" id="UP001596398"/>
    </source>
</evidence>